<name>A0A212K5I2_9BACT</name>
<accession>A0A212K5I2</accession>
<dbReference type="EMBL" id="FLUP01000001">
    <property type="protein sequence ID" value="SBW06916.1"/>
    <property type="molecule type" value="Genomic_DNA"/>
</dbReference>
<evidence type="ECO:0000313" key="2">
    <source>
        <dbReference type="EMBL" id="SBW06916.1"/>
    </source>
</evidence>
<sequence>MASVFSSLPQSGIFPGCRRNLNWLIRRFFVEQAQPRAGDDSPALAVLDYVLLTVRAWDVEEVNSARQNAAIIMEQHFPGLKEALDAILVKVYIHCPDTKAAVEYARQDRPVHPAVGTASANGNQQVYGKKRSRRHATADKGDQ</sequence>
<dbReference type="RefSeq" id="WP_296936361.1">
    <property type="nucleotide sequence ID" value="NZ_LT598928.1"/>
</dbReference>
<protein>
    <submittedName>
        <fullName evidence="2">Uncharacterized protein</fullName>
    </submittedName>
</protein>
<dbReference type="AlphaFoldDB" id="A0A212K5I2"/>
<reference evidence="2" key="1">
    <citation type="submission" date="2016-04" db="EMBL/GenBank/DDBJ databases">
        <authorList>
            <person name="Evans L.H."/>
            <person name="Alamgir A."/>
            <person name="Owens N."/>
            <person name="Weber N.D."/>
            <person name="Virtaneva K."/>
            <person name="Barbian K."/>
            <person name="Babar A."/>
            <person name="Rosenke K."/>
        </authorList>
    </citation>
    <scope>NUCLEOTIDE SEQUENCE</scope>
    <source>
        <strain evidence="2">92-2</strain>
    </source>
</reference>
<proteinExistence type="predicted"/>
<gene>
    <name evidence="2" type="ORF">KM92DES2_12258</name>
</gene>
<feature type="region of interest" description="Disordered" evidence="1">
    <location>
        <begin position="113"/>
        <end position="143"/>
    </location>
</feature>
<organism evidence="2">
    <name type="scientific">uncultured Desulfovibrio sp</name>
    <dbReference type="NCBI Taxonomy" id="167968"/>
    <lineage>
        <taxon>Bacteria</taxon>
        <taxon>Pseudomonadati</taxon>
        <taxon>Thermodesulfobacteriota</taxon>
        <taxon>Desulfovibrionia</taxon>
        <taxon>Desulfovibrionales</taxon>
        <taxon>Desulfovibrionaceae</taxon>
        <taxon>Desulfovibrio</taxon>
        <taxon>environmental samples</taxon>
    </lineage>
</organism>
<evidence type="ECO:0000256" key="1">
    <source>
        <dbReference type="SAM" id="MobiDB-lite"/>
    </source>
</evidence>